<dbReference type="InterPro" id="IPR050678">
    <property type="entry name" value="DNA_Partitioning_ATPase"/>
</dbReference>
<dbReference type="PANTHER" id="PTHR13696">
    <property type="entry name" value="P-LOOP CONTAINING NUCLEOSIDE TRIPHOSPHATE HYDROLASE"/>
    <property type="match status" value="1"/>
</dbReference>
<sequence length="285" mass="31366">MIVLIGGEKGGSGKSCLAQNIAVFLTTECNASVIMVDCDPQRTTSDWIQARNNNPKLASINCVQLYGKIRNDLLSLEQHYDVVIVDCGGQDNLALRATMSVAAYILMPLRPKRRDLKTVCHMDDIVATCKMINPKLRASFVITQCPNLPNQANRILEAKEVCKTYDINVLDAITYCRNVYDDSEESGLSVIEIDPNGKAADEIRTIACELFQVDCAANLEDRLHPALLAQSAGKGQMHNGLTNSGLTNNGLLNNGLLHQTQPTHLNTKQRGQNGTQRPQEKRYAI</sequence>
<dbReference type="EMBL" id="CP000563">
    <property type="protein sequence ID" value="ABN62486.1"/>
    <property type="molecule type" value="Genomic_DNA"/>
</dbReference>
<evidence type="ECO:0000313" key="4">
    <source>
        <dbReference type="Proteomes" id="UP000001557"/>
    </source>
</evidence>
<dbReference type="Gene3D" id="3.40.50.300">
    <property type="entry name" value="P-loop containing nucleotide triphosphate hydrolases"/>
    <property type="match status" value="1"/>
</dbReference>
<dbReference type="AlphaFoldDB" id="A3D6X3"/>
<dbReference type="STRING" id="325240.Sbal_3004"/>
<gene>
    <name evidence="3" type="ordered locus">Sbal_3004</name>
</gene>
<feature type="domain" description="CobQ/CobB/MinD/ParA nucleotide binding" evidence="2">
    <location>
        <begin position="4"/>
        <end position="185"/>
    </location>
</feature>
<dbReference type="Pfam" id="PF01656">
    <property type="entry name" value="CbiA"/>
    <property type="match status" value="1"/>
</dbReference>
<feature type="region of interest" description="Disordered" evidence="1">
    <location>
        <begin position="262"/>
        <end position="285"/>
    </location>
</feature>
<dbReference type="InterPro" id="IPR027417">
    <property type="entry name" value="P-loop_NTPase"/>
</dbReference>
<feature type="compositionally biased region" description="Polar residues" evidence="1">
    <location>
        <begin position="262"/>
        <end position="277"/>
    </location>
</feature>
<protein>
    <recommendedName>
        <fullName evidence="2">CobQ/CobB/MinD/ParA nucleotide binding domain-containing protein</fullName>
    </recommendedName>
</protein>
<evidence type="ECO:0000256" key="1">
    <source>
        <dbReference type="SAM" id="MobiDB-lite"/>
    </source>
</evidence>
<dbReference type="CDD" id="cd02042">
    <property type="entry name" value="ParAB_family"/>
    <property type="match status" value="1"/>
</dbReference>
<dbReference type="SUPFAM" id="SSF52540">
    <property type="entry name" value="P-loop containing nucleoside triphosphate hydrolases"/>
    <property type="match status" value="1"/>
</dbReference>
<accession>A3D6X3</accession>
<dbReference type="Proteomes" id="UP000001557">
    <property type="component" value="Chromosome"/>
</dbReference>
<dbReference type="OrthoDB" id="69313at2"/>
<proteinExistence type="predicted"/>
<dbReference type="InterPro" id="IPR002586">
    <property type="entry name" value="CobQ/CobB/MinD/ParA_Nub-bd_dom"/>
</dbReference>
<evidence type="ECO:0000259" key="2">
    <source>
        <dbReference type="Pfam" id="PF01656"/>
    </source>
</evidence>
<keyword evidence="4" id="KW-1185">Reference proteome</keyword>
<dbReference type="HOGENOM" id="CLU_037612_5_4_6"/>
<organism evidence="3 4">
    <name type="scientific">Shewanella baltica (strain OS155 / ATCC BAA-1091)</name>
    <dbReference type="NCBI Taxonomy" id="325240"/>
    <lineage>
        <taxon>Bacteria</taxon>
        <taxon>Pseudomonadati</taxon>
        <taxon>Pseudomonadota</taxon>
        <taxon>Gammaproteobacteria</taxon>
        <taxon>Alteromonadales</taxon>
        <taxon>Shewanellaceae</taxon>
        <taxon>Shewanella</taxon>
    </lineage>
</organism>
<dbReference type="KEGG" id="sbl:Sbal_3004"/>
<reference evidence="3 4" key="1">
    <citation type="submission" date="2007-02" db="EMBL/GenBank/DDBJ databases">
        <title>Complete sequence of chromosome of Shewanella baltica OS155.</title>
        <authorList>
            <consortium name="US DOE Joint Genome Institute"/>
            <person name="Copeland A."/>
            <person name="Lucas S."/>
            <person name="Lapidus A."/>
            <person name="Barry K."/>
            <person name="Detter J.C."/>
            <person name="Glavina del Rio T."/>
            <person name="Hammon N."/>
            <person name="Israni S."/>
            <person name="Dalin E."/>
            <person name="Tice H."/>
            <person name="Pitluck S."/>
            <person name="Sims D.R."/>
            <person name="Brettin T."/>
            <person name="Bruce D."/>
            <person name="Han C."/>
            <person name="Tapia R."/>
            <person name="Brainard J."/>
            <person name="Schmutz J."/>
            <person name="Larimer F."/>
            <person name="Land M."/>
            <person name="Hauser L."/>
            <person name="Kyrpides N."/>
            <person name="Mikhailova N."/>
            <person name="Brettar I."/>
            <person name="Klappenbach J."/>
            <person name="Konstantinidis K."/>
            <person name="Rodrigues J."/>
            <person name="Tiedje J."/>
            <person name="Richardson P."/>
        </authorList>
    </citation>
    <scope>NUCLEOTIDE SEQUENCE [LARGE SCALE GENOMIC DNA]</scope>
    <source>
        <strain evidence="4">OS155 / ATCC BAA-1091</strain>
    </source>
</reference>
<evidence type="ECO:0000313" key="3">
    <source>
        <dbReference type="EMBL" id="ABN62486.1"/>
    </source>
</evidence>
<dbReference type="RefSeq" id="WP_011847354.1">
    <property type="nucleotide sequence ID" value="NC_009052.1"/>
</dbReference>
<name>A3D6X3_SHEB5</name>
<dbReference type="PANTHER" id="PTHR13696:SF96">
    <property type="entry name" value="COBQ_COBB_MIND_PARA NUCLEOTIDE BINDING DOMAIN-CONTAINING PROTEIN"/>
    <property type="match status" value="1"/>
</dbReference>